<evidence type="ECO:0000256" key="10">
    <source>
        <dbReference type="SAM" id="SignalP"/>
    </source>
</evidence>
<keyword evidence="4" id="KW-0418">Kinase</keyword>
<feature type="domain" description="CAP-Gly" evidence="12">
    <location>
        <begin position="635"/>
        <end position="680"/>
    </location>
</feature>
<sequence length="687" mass="76337">MHCFSFYPFFLLSLKLINHTVQISGHHSKKKRVTTLVGHYSPLFPYYWLYSACFCCKNTSKMDAADSQFALKKDVGVTNVEGKYIIHNDSVAGRGAWSVVKRCSLVNSYKPPSYRQGMKVVVKIIEKGYLLSLTKGNVERAMAEVKREIDVLLHIPPDENVVTFLEYVETETEFLLFFEEVKCGDLCEIILQAPEGKLSEEMSKLYVYQIIKAVLHCHVHDVIHRDIKPENLLVSEDNNIKLTDFGLAKRSRGICTSAEARDPLDPVSLCMQYPGAERLVGKRIVCSDVIGTPRYGPPEMFYAKFTQTHYDGFKADTWSVGVVAYIMLSGSFPYSAAAHAPEKEVFRFIMDTALPEPQGISASAFDFVQRLLNKDPHKRLPLYDALAHPWLESVAQRRQSVMVPRILDKFTSLEVAQACKMFNKEAEALHKCITLLQRENQRLREEQDQREEALSSHDRQARRTSTPRRNITSDTSRAHVGRPTTSSSLRVTSPARTGVRPGRSSITNESPNGSMARASHRISARSPLARSSANTVRRGTPVRAGMSTPLRSGTPLQAGSVRSTSTARAGVSRLANGVLPVSSTAPRTSTPARAGARSTTPVRSSLVSQIHSAKDLQVGETVLYKGYRAVVRFNGHTAFGAGVWLGLEMLEGNEGTNDGSSFIDKKQYFVCPKGKGVFVRASQVKKI</sequence>
<evidence type="ECO:0000256" key="6">
    <source>
        <dbReference type="PIRSR" id="PIRSR630616-1"/>
    </source>
</evidence>
<feature type="binding site" evidence="7">
    <location>
        <position position="244"/>
    </location>
    <ligand>
        <name>ATP</name>
        <dbReference type="ChEBI" id="CHEBI:30616"/>
    </ligand>
</feature>
<feature type="cross-link" description="Glycyl lysine isopeptide (Lys-Gly) (interchain with G-Cter in SUMO2)" evidence="8">
    <location>
        <position position="228"/>
    </location>
</feature>
<dbReference type="PROSITE" id="PS50245">
    <property type="entry name" value="CAP_GLY_2"/>
    <property type="match status" value="1"/>
</dbReference>
<feature type="compositionally biased region" description="Polar residues" evidence="9">
    <location>
        <begin position="504"/>
        <end position="513"/>
    </location>
</feature>
<dbReference type="SUPFAM" id="SSF56112">
    <property type="entry name" value="Protein kinase-like (PK-like)"/>
    <property type="match status" value="1"/>
</dbReference>
<accession>G0U4L2</accession>
<dbReference type="InterPro" id="IPR000719">
    <property type="entry name" value="Prot_kinase_dom"/>
</dbReference>
<dbReference type="InterPro" id="IPR000938">
    <property type="entry name" value="CAP-Gly_domain"/>
</dbReference>
<feature type="compositionally biased region" description="Polar residues" evidence="9">
    <location>
        <begin position="581"/>
        <end position="601"/>
    </location>
</feature>
<dbReference type="Pfam" id="PF00069">
    <property type="entry name" value="Pkinase"/>
    <property type="match status" value="1"/>
</dbReference>
<feature type="active site" description="Proton acceptor" evidence="6">
    <location>
        <position position="226"/>
    </location>
</feature>
<evidence type="ECO:0000256" key="3">
    <source>
        <dbReference type="ARBA" id="ARBA00022741"/>
    </source>
</evidence>
<evidence type="ECO:0000256" key="5">
    <source>
        <dbReference type="ARBA" id="ARBA00022840"/>
    </source>
</evidence>
<feature type="compositionally biased region" description="Polar residues" evidence="9">
    <location>
        <begin position="549"/>
        <end position="567"/>
    </location>
</feature>
<evidence type="ECO:0000259" key="11">
    <source>
        <dbReference type="PROSITE" id="PS50011"/>
    </source>
</evidence>
<feature type="signal peptide" evidence="10">
    <location>
        <begin position="1"/>
        <end position="25"/>
    </location>
</feature>
<dbReference type="Gene3D" id="1.10.510.10">
    <property type="entry name" value="Transferase(Phosphotransferase) domain 1"/>
    <property type="match status" value="1"/>
</dbReference>
<feature type="compositionally biased region" description="Polar residues" evidence="9">
    <location>
        <begin position="483"/>
        <end position="495"/>
    </location>
</feature>
<dbReference type="SMART" id="SM00220">
    <property type="entry name" value="S_TKc"/>
    <property type="match status" value="1"/>
</dbReference>
<evidence type="ECO:0000256" key="8">
    <source>
        <dbReference type="PIRSR" id="PIRSR630616-3"/>
    </source>
</evidence>
<dbReference type="AlphaFoldDB" id="G0U4L2"/>
<feature type="chain" id="PRO_5003409960" description="Protein kinase" evidence="10">
    <location>
        <begin position="26"/>
        <end position="687"/>
    </location>
</feature>
<proteinExistence type="predicted"/>
<evidence type="ECO:0000259" key="12">
    <source>
        <dbReference type="PROSITE" id="PS50245"/>
    </source>
</evidence>
<feature type="compositionally biased region" description="Basic and acidic residues" evidence="9">
    <location>
        <begin position="444"/>
        <end position="461"/>
    </location>
</feature>
<evidence type="ECO:0000256" key="2">
    <source>
        <dbReference type="ARBA" id="ARBA00022679"/>
    </source>
</evidence>
<dbReference type="Pfam" id="PF01302">
    <property type="entry name" value="CAP_GLY"/>
    <property type="match status" value="1"/>
</dbReference>
<dbReference type="GO" id="GO:0004674">
    <property type="term" value="F:protein serine/threonine kinase activity"/>
    <property type="evidence" value="ECO:0007669"/>
    <property type="project" value="UniProtKB-KW"/>
</dbReference>
<evidence type="ECO:0000256" key="1">
    <source>
        <dbReference type="ARBA" id="ARBA00022527"/>
    </source>
</evidence>
<dbReference type="InterPro" id="IPR030616">
    <property type="entry name" value="Aur-like"/>
</dbReference>
<keyword evidence="3 7" id="KW-0547">Nucleotide-binding</keyword>
<evidence type="ECO:0008006" key="14">
    <source>
        <dbReference type="Google" id="ProtNLM"/>
    </source>
</evidence>
<dbReference type="VEuPathDB" id="TriTrypDB:TvY486_1014190"/>
<dbReference type="SUPFAM" id="SSF74924">
    <property type="entry name" value="Cap-Gly domain"/>
    <property type="match status" value="1"/>
</dbReference>
<keyword evidence="1" id="KW-0723">Serine/threonine-protein kinase</keyword>
<reference evidence="13" key="1">
    <citation type="journal article" date="2012" name="Proc. Natl. Acad. Sci. U.S.A.">
        <title>Antigenic diversity is generated by distinct evolutionary mechanisms in African trypanosome species.</title>
        <authorList>
            <person name="Jackson A.P."/>
            <person name="Berry A."/>
            <person name="Aslett M."/>
            <person name="Allison H.C."/>
            <person name="Burton P."/>
            <person name="Vavrova-Anderson J."/>
            <person name="Brown R."/>
            <person name="Browne H."/>
            <person name="Corton N."/>
            <person name="Hauser H."/>
            <person name="Gamble J."/>
            <person name="Gilderthorp R."/>
            <person name="Marcello L."/>
            <person name="McQuillan J."/>
            <person name="Otto T.D."/>
            <person name="Quail M.A."/>
            <person name="Sanders M.J."/>
            <person name="van Tonder A."/>
            <person name="Ginger M.L."/>
            <person name="Field M.C."/>
            <person name="Barry J.D."/>
            <person name="Hertz-Fowler C."/>
            <person name="Berriman M."/>
        </authorList>
    </citation>
    <scope>NUCLEOTIDE SEQUENCE</scope>
    <source>
        <strain evidence="13">Y486</strain>
    </source>
</reference>
<evidence type="ECO:0000256" key="7">
    <source>
        <dbReference type="PIRSR" id="PIRSR630616-2"/>
    </source>
</evidence>
<evidence type="ECO:0000256" key="9">
    <source>
        <dbReference type="SAM" id="MobiDB-lite"/>
    </source>
</evidence>
<name>G0U4L2_TRYVY</name>
<feature type="binding site" evidence="7">
    <location>
        <position position="123"/>
    </location>
    <ligand>
        <name>ATP</name>
        <dbReference type="ChEBI" id="CHEBI:30616"/>
    </ligand>
</feature>
<feature type="binding site" evidence="7">
    <location>
        <begin position="230"/>
        <end position="231"/>
    </location>
    <ligand>
        <name>ATP</name>
        <dbReference type="ChEBI" id="CHEBI:30616"/>
    </ligand>
</feature>
<dbReference type="SMART" id="SM01052">
    <property type="entry name" value="CAP_GLY"/>
    <property type="match status" value="1"/>
</dbReference>
<keyword evidence="2" id="KW-0808">Transferase</keyword>
<dbReference type="PANTHER" id="PTHR24350">
    <property type="entry name" value="SERINE/THREONINE-PROTEIN KINASE IAL-RELATED"/>
    <property type="match status" value="1"/>
</dbReference>
<dbReference type="InterPro" id="IPR036859">
    <property type="entry name" value="CAP-Gly_dom_sf"/>
</dbReference>
<organism evidence="13">
    <name type="scientific">Trypanosoma vivax (strain Y486)</name>
    <dbReference type="NCBI Taxonomy" id="1055687"/>
    <lineage>
        <taxon>Eukaryota</taxon>
        <taxon>Discoba</taxon>
        <taxon>Euglenozoa</taxon>
        <taxon>Kinetoplastea</taxon>
        <taxon>Metakinetoplastina</taxon>
        <taxon>Trypanosomatida</taxon>
        <taxon>Trypanosomatidae</taxon>
        <taxon>Trypanosoma</taxon>
        <taxon>Duttonella</taxon>
    </lineage>
</organism>
<evidence type="ECO:0000256" key="4">
    <source>
        <dbReference type="ARBA" id="ARBA00022777"/>
    </source>
</evidence>
<keyword evidence="5 7" id="KW-0067">ATP-binding</keyword>
<dbReference type="GO" id="GO:0005524">
    <property type="term" value="F:ATP binding"/>
    <property type="evidence" value="ECO:0007669"/>
    <property type="project" value="UniProtKB-KW"/>
</dbReference>
<dbReference type="InterPro" id="IPR011009">
    <property type="entry name" value="Kinase-like_dom_sf"/>
</dbReference>
<dbReference type="PROSITE" id="PS50011">
    <property type="entry name" value="PROTEIN_KINASE_DOM"/>
    <property type="match status" value="1"/>
</dbReference>
<keyword evidence="10" id="KW-0732">Signal</keyword>
<dbReference type="Gene3D" id="2.30.30.190">
    <property type="entry name" value="CAP Gly-rich-like domain"/>
    <property type="match status" value="1"/>
</dbReference>
<evidence type="ECO:0000313" key="13">
    <source>
        <dbReference type="EMBL" id="CCC52376.1"/>
    </source>
</evidence>
<dbReference type="PROSITE" id="PS00108">
    <property type="entry name" value="PROTEIN_KINASE_ST"/>
    <property type="match status" value="1"/>
</dbReference>
<dbReference type="EMBL" id="HE573026">
    <property type="protein sequence ID" value="CCC52376.1"/>
    <property type="molecule type" value="Genomic_DNA"/>
</dbReference>
<dbReference type="InterPro" id="IPR008271">
    <property type="entry name" value="Ser/Thr_kinase_AS"/>
</dbReference>
<protein>
    <recommendedName>
        <fullName evidence="14">Protein kinase</fullName>
    </recommendedName>
</protein>
<gene>
    <name evidence="13" type="ORF">TVY486_1014190</name>
</gene>
<feature type="domain" description="Protein kinase" evidence="11">
    <location>
        <begin position="86"/>
        <end position="391"/>
    </location>
</feature>
<feature type="region of interest" description="Disordered" evidence="9">
    <location>
        <begin position="444"/>
        <end position="601"/>
    </location>
</feature>
<dbReference type="FunFam" id="1.10.510.10:FF:000976">
    <property type="entry name" value="Associated kinase of Tb14-3-3"/>
    <property type="match status" value="1"/>
</dbReference>